<feature type="domain" description="DUF927" evidence="1">
    <location>
        <begin position="68"/>
        <end position="344"/>
    </location>
</feature>
<keyword evidence="4" id="KW-1185">Reference proteome</keyword>
<dbReference type="InterPro" id="IPR009270">
    <property type="entry name" value="DUF927"/>
</dbReference>
<protein>
    <submittedName>
        <fullName evidence="3">DUF927 domain-containing protein</fullName>
    </submittedName>
</protein>
<accession>A0ABS2FJB7</accession>
<dbReference type="Proteomes" id="UP000767334">
    <property type="component" value="Unassembled WGS sequence"/>
</dbReference>
<dbReference type="Pfam" id="PF18662">
    <property type="entry name" value="HTH_56"/>
    <property type="match status" value="1"/>
</dbReference>
<evidence type="ECO:0000313" key="4">
    <source>
        <dbReference type="Proteomes" id="UP000767334"/>
    </source>
</evidence>
<sequence>YKAYNKEYGKDNEQANYKKYKNRFSKDVSNDFNKTSNNKESFKIAIEENLVNFEDCPIDNLDAGIWNASDDGIWKIENRNFEPVKVMACPHPILPIERLKNLESGLEKVRLSFRRDNIWEDVVVDNSLISNRSSIISLADRGIQVNSNNAGTLISYLSDILSLNNKKIPVTKSINRLGWVDNGFVPFVDNYKYDGDISFKDVYESIKTQGDYELWKEHVKELRSKNKILKILMAASFASPLIEILGTLPFIVHLWGGTDTRKTVATMVAMSIWGNPSIGKLIKTLNSTVLAMSRYATFMHNLPVAYDELQIVRSKYKSFDEIIMQLSEGIDRGLGRADGGIQTQGTWRNIFLFTGEEPITKEYSGGGAKNRVLEIEATTKIIDDGVLTANLVKSNYGHASRDFIDNLPPKEEIIKRYSEILKEVNSITELKDKQAAAVATVLLGDELSNRIFSDDLLTIDDIIEVLPKENNVDLSERSYNIINDWIGQNINKFKNNDNNEIYGKINTVMGECFVIKSILVDMLEERNINFDAIKAGLAKKGFLIRDNRNKYTQRVRVNGILTNCIKLMIYEKNDEKFFNESVEDNVPF</sequence>
<organism evidence="3 4">
    <name type="scientific">Clostridium saudiense</name>
    <dbReference type="NCBI Taxonomy" id="1414720"/>
    <lineage>
        <taxon>Bacteria</taxon>
        <taxon>Bacillati</taxon>
        <taxon>Bacillota</taxon>
        <taxon>Clostridia</taxon>
        <taxon>Eubacteriales</taxon>
        <taxon>Clostridiaceae</taxon>
        <taxon>Clostridium</taxon>
    </lineage>
</organism>
<feature type="domain" description="Cch helix turn helix" evidence="2">
    <location>
        <begin position="473"/>
        <end position="558"/>
    </location>
</feature>
<proteinExistence type="predicted"/>
<evidence type="ECO:0000259" key="2">
    <source>
        <dbReference type="Pfam" id="PF18662"/>
    </source>
</evidence>
<evidence type="ECO:0000259" key="1">
    <source>
        <dbReference type="Pfam" id="PF06048"/>
    </source>
</evidence>
<dbReference type="RefSeq" id="WP_204572659.1">
    <property type="nucleotide sequence ID" value="NZ_JACJLL010000144.1"/>
</dbReference>
<comment type="caution">
    <text evidence="3">The sequence shown here is derived from an EMBL/GenBank/DDBJ whole genome shotgun (WGS) entry which is preliminary data.</text>
</comment>
<dbReference type="EMBL" id="JACJLL010000144">
    <property type="protein sequence ID" value="MBM6820670.1"/>
    <property type="molecule type" value="Genomic_DNA"/>
</dbReference>
<feature type="non-terminal residue" evidence="3">
    <location>
        <position position="1"/>
    </location>
</feature>
<gene>
    <name evidence="3" type="ORF">H6A19_15240</name>
</gene>
<dbReference type="Pfam" id="PF06048">
    <property type="entry name" value="DUF927"/>
    <property type="match status" value="1"/>
</dbReference>
<reference evidence="3 4" key="1">
    <citation type="journal article" date="2021" name="Sci. Rep.">
        <title>The distribution of antibiotic resistance genes in chicken gut microbiota commensals.</title>
        <authorList>
            <person name="Juricova H."/>
            <person name="Matiasovicova J."/>
            <person name="Kubasova T."/>
            <person name="Cejkova D."/>
            <person name="Rychlik I."/>
        </authorList>
    </citation>
    <scope>NUCLEOTIDE SEQUENCE [LARGE SCALE GENOMIC DNA]</scope>
    <source>
        <strain evidence="3 4">An435</strain>
    </source>
</reference>
<dbReference type="InterPro" id="IPR040538">
    <property type="entry name" value="Cch_HTH"/>
</dbReference>
<name>A0ABS2FJB7_9CLOT</name>
<evidence type="ECO:0000313" key="3">
    <source>
        <dbReference type="EMBL" id="MBM6820670.1"/>
    </source>
</evidence>